<feature type="transmembrane region" description="Helical" evidence="17">
    <location>
        <begin position="32"/>
        <end position="53"/>
    </location>
</feature>
<dbReference type="PhylomeDB" id="T1J9H4"/>
<dbReference type="InterPro" id="IPR017941">
    <property type="entry name" value="Rieske_2Fe-2S"/>
</dbReference>
<evidence type="ECO:0000256" key="8">
    <source>
        <dbReference type="ARBA" id="ARBA00023002"/>
    </source>
</evidence>
<dbReference type="InterPro" id="IPR050584">
    <property type="entry name" value="Cholesterol_7-desaturase"/>
</dbReference>
<comment type="pathway">
    <text evidence="12">Steroid hormone biosynthesis; dafachronic acid biosynthesis.</text>
</comment>
<dbReference type="PANTHER" id="PTHR21266">
    <property type="entry name" value="IRON-SULFUR DOMAIN CONTAINING PROTEIN"/>
    <property type="match status" value="1"/>
</dbReference>
<comment type="pathway">
    <text evidence="3">Hormone biosynthesis.</text>
</comment>
<dbReference type="EMBL" id="JH431975">
    <property type="status" value="NOT_ANNOTATED_CDS"/>
    <property type="molecule type" value="Genomic_DNA"/>
</dbReference>
<organism evidence="19 20">
    <name type="scientific">Strigamia maritima</name>
    <name type="common">European centipede</name>
    <name type="synonym">Geophilus maritimus</name>
    <dbReference type="NCBI Taxonomy" id="126957"/>
    <lineage>
        <taxon>Eukaryota</taxon>
        <taxon>Metazoa</taxon>
        <taxon>Ecdysozoa</taxon>
        <taxon>Arthropoda</taxon>
        <taxon>Myriapoda</taxon>
        <taxon>Chilopoda</taxon>
        <taxon>Pleurostigmophora</taxon>
        <taxon>Geophilomorpha</taxon>
        <taxon>Linotaeniidae</taxon>
        <taxon>Strigamia</taxon>
    </lineage>
</organism>
<evidence type="ECO:0000256" key="13">
    <source>
        <dbReference type="ARBA" id="ARBA00025729"/>
    </source>
</evidence>
<dbReference type="Gene3D" id="3.90.380.10">
    <property type="entry name" value="Naphthalene 1,2-dioxygenase Alpha Subunit, Chain A, domain 1"/>
    <property type="match status" value="1"/>
</dbReference>
<protein>
    <recommendedName>
        <fullName evidence="14">cholesterol 7-desaturase</fullName>
        <ecNumber evidence="14">1.14.19.21</ecNumber>
    </recommendedName>
</protein>
<dbReference type="InterPro" id="IPR045605">
    <property type="entry name" value="KshA-like_C"/>
</dbReference>
<reference evidence="19" key="2">
    <citation type="submission" date="2015-02" db="UniProtKB">
        <authorList>
            <consortium name="EnsemblMetazoa"/>
        </authorList>
    </citation>
    <scope>IDENTIFICATION</scope>
</reference>
<evidence type="ECO:0000313" key="20">
    <source>
        <dbReference type="Proteomes" id="UP000014500"/>
    </source>
</evidence>
<comment type="similarity">
    <text evidence="13">Belongs to the cholesterol 7-desaturase family.</text>
</comment>
<evidence type="ECO:0000256" key="11">
    <source>
        <dbReference type="ARBA" id="ARBA00023136"/>
    </source>
</evidence>
<dbReference type="PROSITE" id="PS51296">
    <property type="entry name" value="RIESKE"/>
    <property type="match status" value="1"/>
</dbReference>
<dbReference type="Proteomes" id="UP000014500">
    <property type="component" value="Unassembled WGS sequence"/>
</dbReference>
<evidence type="ECO:0000256" key="5">
    <source>
        <dbReference type="ARBA" id="ARBA00022714"/>
    </source>
</evidence>
<keyword evidence="9" id="KW-0408">Iron</keyword>
<dbReference type="SUPFAM" id="SSF55961">
    <property type="entry name" value="Bet v1-like"/>
    <property type="match status" value="1"/>
</dbReference>
<dbReference type="SUPFAM" id="SSF50022">
    <property type="entry name" value="ISP domain"/>
    <property type="match status" value="1"/>
</dbReference>
<reference evidence="20" key="1">
    <citation type="submission" date="2011-05" db="EMBL/GenBank/DDBJ databases">
        <authorList>
            <person name="Richards S.R."/>
            <person name="Qu J."/>
            <person name="Jiang H."/>
            <person name="Jhangiani S.N."/>
            <person name="Agravi P."/>
            <person name="Goodspeed R."/>
            <person name="Gross S."/>
            <person name="Mandapat C."/>
            <person name="Jackson L."/>
            <person name="Mathew T."/>
            <person name="Pu L."/>
            <person name="Thornton R."/>
            <person name="Saada N."/>
            <person name="Wilczek-Boney K.B."/>
            <person name="Lee S."/>
            <person name="Kovar C."/>
            <person name="Wu Y."/>
            <person name="Scherer S.E."/>
            <person name="Worley K.C."/>
            <person name="Muzny D.M."/>
            <person name="Gibbs R."/>
        </authorList>
    </citation>
    <scope>NUCLEOTIDE SEQUENCE</scope>
    <source>
        <strain evidence="20">Brora</strain>
    </source>
</reference>
<comment type="cofactor">
    <cofactor evidence="1">
        <name>Fe cation</name>
        <dbReference type="ChEBI" id="CHEBI:24875"/>
    </cofactor>
</comment>
<dbReference type="GO" id="GO:0008203">
    <property type="term" value="P:cholesterol metabolic process"/>
    <property type="evidence" value="ECO:0007669"/>
    <property type="project" value="InterPro"/>
</dbReference>
<dbReference type="HOGENOM" id="CLU_037178_0_0_1"/>
<evidence type="ECO:0000256" key="7">
    <source>
        <dbReference type="ARBA" id="ARBA00022989"/>
    </source>
</evidence>
<dbReference type="Pfam" id="PF19298">
    <property type="entry name" value="KshA_C"/>
    <property type="match status" value="1"/>
</dbReference>
<dbReference type="eggNOG" id="ENOG502QS20">
    <property type="taxonomic scope" value="Eukaryota"/>
</dbReference>
<keyword evidence="8" id="KW-0560">Oxidoreductase</keyword>
<dbReference type="GO" id="GO:0170056">
    <property type="term" value="F:cholesterol 7-desaturase [NAD(P)H] activity"/>
    <property type="evidence" value="ECO:0007669"/>
    <property type="project" value="UniProtKB-EC"/>
</dbReference>
<evidence type="ECO:0000256" key="1">
    <source>
        <dbReference type="ARBA" id="ARBA00001962"/>
    </source>
</evidence>
<proteinExistence type="inferred from homology"/>
<comment type="catalytic activity">
    <reaction evidence="15">
        <text>cholesterol + NADH + O2 + H(+) = 7-dehydrocholesterol + NAD(+) + 2 H2O</text>
        <dbReference type="Rhea" id="RHEA:51644"/>
        <dbReference type="ChEBI" id="CHEBI:15377"/>
        <dbReference type="ChEBI" id="CHEBI:15378"/>
        <dbReference type="ChEBI" id="CHEBI:15379"/>
        <dbReference type="ChEBI" id="CHEBI:16113"/>
        <dbReference type="ChEBI" id="CHEBI:17759"/>
        <dbReference type="ChEBI" id="CHEBI:57540"/>
        <dbReference type="ChEBI" id="CHEBI:57945"/>
        <dbReference type="EC" id="1.14.19.21"/>
    </reaction>
    <physiologicalReaction direction="left-to-right" evidence="15">
        <dbReference type="Rhea" id="RHEA:51645"/>
    </physiologicalReaction>
</comment>
<keyword evidence="11 17" id="KW-0472">Membrane</keyword>
<dbReference type="EnsemblMetazoa" id="SMAR010370-RA">
    <property type="protein sequence ID" value="SMAR010370-PA"/>
    <property type="gene ID" value="SMAR010370"/>
</dbReference>
<dbReference type="GO" id="GO:0016020">
    <property type="term" value="C:membrane"/>
    <property type="evidence" value="ECO:0007669"/>
    <property type="project" value="UniProtKB-SubCell"/>
</dbReference>
<keyword evidence="20" id="KW-1185">Reference proteome</keyword>
<name>T1J9H4_STRMM</name>
<dbReference type="EC" id="1.14.19.21" evidence="14"/>
<evidence type="ECO:0000256" key="10">
    <source>
        <dbReference type="ARBA" id="ARBA00023014"/>
    </source>
</evidence>
<keyword evidence="6" id="KW-0479">Metal-binding</keyword>
<dbReference type="GO" id="GO:0046872">
    <property type="term" value="F:metal ion binding"/>
    <property type="evidence" value="ECO:0007669"/>
    <property type="project" value="UniProtKB-KW"/>
</dbReference>
<dbReference type="CDD" id="cd03469">
    <property type="entry name" value="Rieske_RO_Alpha_N"/>
    <property type="match status" value="1"/>
</dbReference>
<feature type="domain" description="Rieske" evidence="18">
    <location>
        <begin position="105"/>
        <end position="211"/>
    </location>
</feature>
<evidence type="ECO:0000256" key="16">
    <source>
        <dbReference type="ARBA" id="ARBA00049548"/>
    </source>
</evidence>
<dbReference type="OMA" id="AVYQMRR"/>
<keyword evidence="5" id="KW-0001">2Fe-2S</keyword>
<evidence type="ECO:0000259" key="18">
    <source>
        <dbReference type="PROSITE" id="PS51296"/>
    </source>
</evidence>
<accession>T1J9H4</accession>
<evidence type="ECO:0000256" key="3">
    <source>
        <dbReference type="ARBA" id="ARBA00004972"/>
    </source>
</evidence>
<evidence type="ECO:0000256" key="14">
    <source>
        <dbReference type="ARBA" id="ARBA00026095"/>
    </source>
</evidence>
<evidence type="ECO:0000313" key="19">
    <source>
        <dbReference type="EnsemblMetazoa" id="SMAR010370-PA"/>
    </source>
</evidence>
<dbReference type="STRING" id="126957.T1J9H4"/>
<dbReference type="UniPathway" id="UPA01020"/>
<evidence type="ECO:0000256" key="9">
    <source>
        <dbReference type="ARBA" id="ARBA00023004"/>
    </source>
</evidence>
<dbReference type="GO" id="GO:0051537">
    <property type="term" value="F:2 iron, 2 sulfur cluster binding"/>
    <property type="evidence" value="ECO:0007669"/>
    <property type="project" value="UniProtKB-KW"/>
</dbReference>
<dbReference type="PANTHER" id="PTHR21266:SF32">
    <property type="entry name" value="CHOLESTEROL 7-DESATURASE NVD"/>
    <property type="match status" value="1"/>
</dbReference>
<evidence type="ECO:0000256" key="2">
    <source>
        <dbReference type="ARBA" id="ARBA00004370"/>
    </source>
</evidence>
<dbReference type="Gene3D" id="2.102.10.10">
    <property type="entry name" value="Rieske [2Fe-2S] iron-sulphur domain"/>
    <property type="match status" value="1"/>
</dbReference>
<evidence type="ECO:0000256" key="12">
    <source>
        <dbReference type="ARBA" id="ARBA00025712"/>
    </source>
</evidence>
<dbReference type="InterPro" id="IPR036922">
    <property type="entry name" value="Rieske_2Fe-2S_sf"/>
</dbReference>
<sequence>MQFLLPVMQSKIILHDFGLEAIQWVSNELPTIVALISTVVVLVITYALYNIVFTPINRVKDISEVGFWHLKDEAKIRGRKLKEQVKYSRKLQSVGTVPPVFPNGWYCILESRELLPGDVKTVAYVGETFVVFRSQEGEVYVLDAYCTHLGANLGVGGTLKGSCIECPFHGWVFDGKTGECVAVPYSESNKIPAHSKIRKWDSLEQTGWIMVWYHAEGETPQWYPPNVAEIVNGEWVYKGRTEHIVGCHIQEISENGGDMSHLQQIHSPALMAGVDLKNIRSKFWGFGEHTWNATWKEGEAPTAHLAETTLNHQLKLFSKIPLLTAQVKATQCGPALVYLRMNFSFGTGVFIQTATPVGPLEIRMVHLFFTRRHIPTLYTNLLMLGESVMFERDVMIWNSKKYISNPILVKEDRLLARHRRWFAQFYTENSPRLLGVKETLKW</sequence>
<keyword evidence="4 17" id="KW-0812">Transmembrane</keyword>
<comment type="catalytic activity">
    <reaction evidence="16">
        <text>cholesterol + NADPH + O2 + H(+) = 7-dehydrocholesterol + NADP(+) + 2 H2O</text>
        <dbReference type="Rhea" id="RHEA:45024"/>
        <dbReference type="ChEBI" id="CHEBI:15377"/>
        <dbReference type="ChEBI" id="CHEBI:15378"/>
        <dbReference type="ChEBI" id="CHEBI:15379"/>
        <dbReference type="ChEBI" id="CHEBI:16113"/>
        <dbReference type="ChEBI" id="CHEBI:17759"/>
        <dbReference type="ChEBI" id="CHEBI:57783"/>
        <dbReference type="ChEBI" id="CHEBI:58349"/>
        <dbReference type="EC" id="1.14.19.21"/>
    </reaction>
    <physiologicalReaction direction="left-to-right" evidence="16">
        <dbReference type="Rhea" id="RHEA:45025"/>
    </physiologicalReaction>
</comment>
<dbReference type="GO" id="GO:0005737">
    <property type="term" value="C:cytoplasm"/>
    <property type="evidence" value="ECO:0007669"/>
    <property type="project" value="TreeGrafter"/>
</dbReference>
<dbReference type="AlphaFoldDB" id="T1J9H4"/>
<evidence type="ECO:0000256" key="15">
    <source>
        <dbReference type="ARBA" id="ARBA00047853"/>
    </source>
</evidence>
<comment type="subcellular location">
    <subcellularLocation>
        <location evidence="2">Membrane</location>
    </subcellularLocation>
</comment>
<keyword evidence="7 17" id="KW-1133">Transmembrane helix</keyword>
<evidence type="ECO:0000256" key="17">
    <source>
        <dbReference type="SAM" id="Phobius"/>
    </source>
</evidence>
<evidence type="ECO:0000256" key="6">
    <source>
        <dbReference type="ARBA" id="ARBA00022723"/>
    </source>
</evidence>
<keyword evidence="10" id="KW-0411">Iron-sulfur</keyword>
<evidence type="ECO:0000256" key="4">
    <source>
        <dbReference type="ARBA" id="ARBA00022692"/>
    </source>
</evidence>
<dbReference type="Pfam" id="PF00355">
    <property type="entry name" value="Rieske"/>
    <property type="match status" value="1"/>
</dbReference>